<keyword evidence="5" id="KW-1185">Reference proteome</keyword>
<evidence type="ECO:0000256" key="1">
    <source>
        <dbReference type="SAM" id="MobiDB-lite"/>
    </source>
</evidence>
<name>A0ABS9Q9G7_9HYPH</name>
<dbReference type="Pfam" id="PF01551">
    <property type="entry name" value="Peptidase_M23"/>
    <property type="match status" value="1"/>
</dbReference>
<dbReference type="SUPFAM" id="SSF51261">
    <property type="entry name" value="Duplicated hybrid motif"/>
    <property type="match status" value="1"/>
</dbReference>
<keyword evidence="2" id="KW-0812">Transmembrane</keyword>
<dbReference type="InterPro" id="IPR050570">
    <property type="entry name" value="Cell_wall_metabolism_enzyme"/>
</dbReference>
<dbReference type="SUPFAM" id="SSF53955">
    <property type="entry name" value="Lysozyme-like"/>
    <property type="match status" value="1"/>
</dbReference>
<proteinExistence type="predicted"/>
<feature type="transmembrane region" description="Helical" evidence="2">
    <location>
        <begin position="37"/>
        <end position="59"/>
    </location>
</feature>
<evidence type="ECO:0000313" key="5">
    <source>
        <dbReference type="Proteomes" id="UP001201701"/>
    </source>
</evidence>
<evidence type="ECO:0000313" key="4">
    <source>
        <dbReference type="EMBL" id="MCG7504060.1"/>
    </source>
</evidence>
<dbReference type="PANTHER" id="PTHR21666:SF270">
    <property type="entry name" value="MUREIN HYDROLASE ACTIVATOR ENVC"/>
    <property type="match status" value="1"/>
</dbReference>
<dbReference type="Proteomes" id="UP001201701">
    <property type="component" value="Unassembled WGS sequence"/>
</dbReference>
<dbReference type="EMBL" id="JAKREW010000001">
    <property type="protein sequence ID" value="MCG7504060.1"/>
    <property type="molecule type" value="Genomic_DNA"/>
</dbReference>
<dbReference type="RefSeq" id="WP_239362031.1">
    <property type="nucleotide sequence ID" value="NZ_JAKREW010000001.1"/>
</dbReference>
<organism evidence="4 5">
    <name type="scientific">Mesorhizobium retamae</name>
    <dbReference type="NCBI Taxonomy" id="2912854"/>
    <lineage>
        <taxon>Bacteria</taxon>
        <taxon>Pseudomonadati</taxon>
        <taxon>Pseudomonadota</taxon>
        <taxon>Alphaproteobacteria</taxon>
        <taxon>Hyphomicrobiales</taxon>
        <taxon>Phyllobacteriaceae</taxon>
        <taxon>Mesorhizobium</taxon>
    </lineage>
</organism>
<keyword evidence="2" id="KW-1133">Transmembrane helix</keyword>
<dbReference type="Gene3D" id="2.70.70.10">
    <property type="entry name" value="Glucose Permease (Domain IIA)"/>
    <property type="match status" value="1"/>
</dbReference>
<reference evidence="4 5" key="1">
    <citation type="submission" date="2022-02" db="EMBL/GenBank/DDBJ databases">
        <title>Draft genome sequence of Mezorhizobium retamae strain IRAMC:0171 isolated from Retama raetam nodules.</title>
        <authorList>
            <person name="Bengaied R."/>
            <person name="Sbissi I."/>
            <person name="Huber K."/>
            <person name="Ghodbane F."/>
            <person name="Nouioui I."/>
            <person name="Tarhouni M."/>
            <person name="Gtari M."/>
        </authorList>
    </citation>
    <scope>NUCLEOTIDE SEQUENCE [LARGE SCALE GENOMIC DNA]</scope>
    <source>
        <strain evidence="4 5">IRAMC:0171</strain>
    </source>
</reference>
<feature type="region of interest" description="Disordered" evidence="1">
    <location>
        <begin position="184"/>
        <end position="214"/>
    </location>
</feature>
<sequence length="777" mass="83298">MVPQPSGDPEYQYRLIDDFRQLAREIHRRRRLHIARFWIGSLVLACLAVTLGWGGWVGYRSDWFRGNADSATLAVSSAQEQKPAQDFELQSADRMRDPILLAPEDGREGKNTKFELRFQNAGSATAVNGKVFYVSDRIANNSVQLISALPATPQDFALMNPAASAGDESIQDGQSSVVVTEAEGFDGQDGAGWDTSAQSGSSTHEEAPSSEASSLVGSSTLLIKPAEKRAAAANEIIVKISAQRTVEATLLEAALPSAEANRAAVAAARLLNLQMLQPGYVAALLIDHQQDEETLVQLTIIDNRGGVSLIRTTPNASYERVADGGANADLLRYIGETDRARSDSRRYRLMDGLYAAGIRSGVAPAVISEAIMQMARAYDLGDFMQPDDKFTLIYADKPRDDERDNGRVLYASIITGGRTLACYVLKPGLDRDFTCMTEKDTVRQKLGPVGFLTPVNGALSSGFGPRLHPILGRVLNHNGVDWAAPTGTPIVAAFAGTVMFVGPNGGFGNFVKIKHANGLATGYAHMSAFASGLAVGKTVKAGETIGYVGTTGQSTGPHLHFELYLDDVAVDPLSFDGGTVAVNGSEKDKLIARIIGVESGGDPSAQNPLSSATGLGQFISGTWLRMIRSYRPDLMSSMSEGDILALRFNPTISRDMLYHLASENEADLRRAGQRATAGNLYLAHFLGSTGAISVLRAAPDQPLIDLVGYDVIAANPFLSGRDAQWVVDWAARKMSGASTILASRLPPETRIRNSRFAAYSSAIDSLLKSIAERRPTG</sequence>
<dbReference type="Gene3D" id="1.10.530.10">
    <property type="match status" value="1"/>
</dbReference>
<dbReference type="CDD" id="cd12797">
    <property type="entry name" value="M23_peptidase"/>
    <property type="match status" value="1"/>
</dbReference>
<keyword evidence="2" id="KW-0472">Membrane</keyword>
<evidence type="ECO:0000259" key="3">
    <source>
        <dbReference type="Pfam" id="PF01551"/>
    </source>
</evidence>
<dbReference type="InterPro" id="IPR011055">
    <property type="entry name" value="Dup_hybrid_motif"/>
</dbReference>
<comment type="caution">
    <text evidence="4">The sequence shown here is derived from an EMBL/GenBank/DDBJ whole genome shotgun (WGS) entry which is preliminary data.</text>
</comment>
<protein>
    <submittedName>
        <fullName evidence="4">M23 family metallopeptidase</fullName>
    </submittedName>
</protein>
<gene>
    <name evidence="4" type="ORF">L4923_03415</name>
</gene>
<dbReference type="InterPro" id="IPR016047">
    <property type="entry name" value="M23ase_b-sheet_dom"/>
</dbReference>
<dbReference type="Gene3D" id="3.10.450.350">
    <property type="match status" value="1"/>
</dbReference>
<dbReference type="InterPro" id="IPR023346">
    <property type="entry name" value="Lysozyme-like_dom_sf"/>
</dbReference>
<feature type="domain" description="M23ase beta-sheet core" evidence="3">
    <location>
        <begin position="476"/>
        <end position="572"/>
    </location>
</feature>
<accession>A0ABS9Q9G7</accession>
<dbReference type="PANTHER" id="PTHR21666">
    <property type="entry name" value="PEPTIDASE-RELATED"/>
    <property type="match status" value="1"/>
</dbReference>
<evidence type="ECO:0000256" key="2">
    <source>
        <dbReference type="SAM" id="Phobius"/>
    </source>
</evidence>